<organism evidence="3 4">
    <name type="scientific">Plutella xylostella</name>
    <name type="common">Diamondback moth</name>
    <name type="synonym">Plutella maculipennis</name>
    <dbReference type="NCBI Taxonomy" id="51655"/>
    <lineage>
        <taxon>Eukaryota</taxon>
        <taxon>Metazoa</taxon>
        <taxon>Ecdysozoa</taxon>
        <taxon>Arthropoda</taxon>
        <taxon>Hexapoda</taxon>
        <taxon>Insecta</taxon>
        <taxon>Pterygota</taxon>
        <taxon>Neoptera</taxon>
        <taxon>Endopterygota</taxon>
        <taxon>Lepidoptera</taxon>
        <taxon>Glossata</taxon>
        <taxon>Ditrysia</taxon>
        <taxon>Yponomeutoidea</taxon>
        <taxon>Plutellidae</taxon>
        <taxon>Plutella</taxon>
    </lineage>
</organism>
<name>A0A8S4G298_PLUXY</name>
<feature type="compositionally biased region" description="Polar residues" evidence="1">
    <location>
        <begin position="16"/>
        <end position="25"/>
    </location>
</feature>
<keyword evidence="2" id="KW-0812">Transmembrane</keyword>
<dbReference type="Proteomes" id="UP000653454">
    <property type="component" value="Unassembled WGS sequence"/>
</dbReference>
<evidence type="ECO:0000256" key="1">
    <source>
        <dbReference type="SAM" id="MobiDB-lite"/>
    </source>
</evidence>
<accession>A0A8S4G298</accession>
<feature type="transmembrane region" description="Helical" evidence="2">
    <location>
        <begin position="68"/>
        <end position="94"/>
    </location>
</feature>
<gene>
    <name evidence="3" type="ORF">PLXY2_LOCUS11825</name>
</gene>
<evidence type="ECO:0000313" key="4">
    <source>
        <dbReference type="Proteomes" id="UP000653454"/>
    </source>
</evidence>
<protein>
    <submittedName>
        <fullName evidence="3">(diamondback moth) hypothetical protein</fullName>
    </submittedName>
</protein>
<keyword evidence="2" id="KW-0472">Membrane</keyword>
<comment type="caution">
    <text evidence="3">The sequence shown here is derived from an EMBL/GenBank/DDBJ whole genome shotgun (WGS) entry which is preliminary data.</text>
</comment>
<feature type="region of interest" description="Disordered" evidence="1">
    <location>
        <begin position="1"/>
        <end position="58"/>
    </location>
</feature>
<keyword evidence="4" id="KW-1185">Reference proteome</keyword>
<keyword evidence="2" id="KW-1133">Transmembrane helix</keyword>
<dbReference type="AlphaFoldDB" id="A0A8S4G298"/>
<evidence type="ECO:0000313" key="3">
    <source>
        <dbReference type="EMBL" id="CAG9133597.1"/>
    </source>
</evidence>
<dbReference type="EMBL" id="CAJHNJ030000064">
    <property type="protein sequence ID" value="CAG9133597.1"/>
    <property type="molecule type" value="Genomic_DNA"/>
</dbReference>
<proteinExistence type="predicted"/>
<reference evidence="3" key="1">
    <citation type="submission" date="2020-11" db="EMBL/GenBank/DDBJ databases">
        <authorList>
            <person name="Whiteford S."/>
        </authorList>
    </citation>
    <scope>NUCLEOTIDE SEQUENCE</scope>
</reference>
<evidence type="ECO:0000256" key="2">
    <source>
        <dbReference type="SAM" id="Phobius"/>
    </source>
</evidence>
<sequence>MPTRVASDSKARDLTNDSLKSNEVNTMAVATDERPLETPSSDESGLGRSTPDESEPEAALVVPPDGGWGWVVVAASFMCNVLVDGIIMTGGLLLPAIQKEFNVSDDRMA</sequence>